<evidence type="ECO:0008006" key="4">
    <source>
        <dbReference type="Google" id="ProtNLM"/>
    </source>
</evidence>
<evidence type="ECO:0000313" key="2">
    <source>
        <dbReference type="EMBL" id="CDH47564.1"/>
    </source>
</evidence>
<accession>A0A7U7GFP9</accession>
<dbReference type="Proteomes" id="UP000019184">
    <property type="component" value="Unassembled WGS sequence"/>
</dbReference>
<name>A0A7U7GFP9_9GAMM</name>
<evidence type="ECO:0000313" key="3">
    <source>
        <dbReference type="Proteomes" id="UP000019184"/>
    </source>
</evidence>
<sequence>MQSKEFHRDLVELGDQLAVDKMGLLDHKVAREIQTRTGRGQFESRLYGRTDEEGPFGDRG</sequence>
<organism evidence="2 3">
    <name type="scientific">Candidatus Contendobacter odensis Run_B_J11</name>
    <dbReference type="NCBI Taxonomy" id="1400861"/>
    <lineage>
        <taxon>Bacteria</taxon>
        <taxon>Pseudomonadati</taxon>
        <taxon>Pseudomonadota</taxon>
        <taxon>Gammaproteobacteria</taxon>
        <taxon>Candidatus Competibacteraceae</taxon>
        <taxon>Candidatus Contendibacter</taxon>
    </lineage>
</organism>
<reference evidence="2 3" key="1">
    <citation type="journal article" date="2014" name="ISME J.">
        <title>Candidatus Competibacter-lineage genomes retrieved from metagenomes reveal functional metabolic diversity.</title>
        <authorList>
            <person name="McIlroy S.J."/>
            <person name="Albertsen M."/>
            <person name="Andresen E.K."/>
            <person name="Saunders A.M."/>
            <person name="Kristiansen R."/>
            <person name="Stokholm-Bjerregaard M."/>
            <person name="Nielsen K.L."/>
            <person name="Nielsen P.H."/>
        </authorList>
    </citation>
    <scope>NUCLEOTIDE SEQUENCE [LARGE SCALE GENOMIC DNA]</scope>
    <source>
        <strain evidence="2 3">Run_B_J11</strain>
    </source>
</reference>
<dbReference type="AlphaFoldDB" id="A0A7U7GFP9"/>
<gene>
    <name evidence="2" type="ORF">BN874_840027</name>
</gene>
<comment type="caution">
    <text evidence="2">The sequence shown here is derived from an EMBL/GenBank/DDBJ whole genome shotgun (WGS) entry which is preliminary data.</text>
</comment>
<feature type="region of interest" description="Disordered" evidence="1">
    <location>
        <begin position="40"/>
        <end position="60"/>
    </location>
</feature>
<proteinExistence type="predicted"/>
<keyword evidence="3" id="KW-1185">Reference proteome</keyword>
<feature type="compositionally biased region" description="Basic and acidic residues" evidence="1">
    <location>
        <begin position="46"/>
        <end position="60"/>
    </location>
</feature>
<evidence type="ECO:0000256" key="1">
    <source>
        <dbReference type="SAM" id="MobiDB-lite"/>
    </source>
</evidence>
<dbReference type="EMBL" id="CBTK010000303">
    <property type="protein sequence ID" value="CDH47564.1"/>
    <property type="molecule type" value="Genomic_DNA"/>
</dbReference>
<protein>
    <recommendedName>
        <fullName evidence="4">Transposase</fullName>
    </recommendedName>
</protein>